<sequence>MTNGMTRRCRSSTIESSSYAPPLYTTVPLPPLSLDLNLAYLGNSGCCEGVG</sequence>
<evidence type="ECO:0000313" key="1">
    <source>
        <dbReference type="EMBL" id="KAI8558444.1"/>
    </source>
</evidence>
<proteinExistence type="predicted"/>
<reference evidence="1" key="1">
    <citation type="submission" date="2022-02" db="EMBL/GenBank/DDBJ databases">
        <title>Plant Genome Project.</title>
        <authorList>
            <person name="Zhang R.-G."/>
        </authorList>
    </citation>
    <scope>NUCLEOTIDE SEQUENCE</scope>
    <source>
        <strain evidence="1">AT1</strain>
    </source>
</reference>
<gene>
    <name evidence="1" type="ORF">RHMOL_Rhmol04G0094200</name>
</gene>
<protein>
    <submittedName>
        <fullName evidence="1">Uncharacterized protein</fullName>
    </submittedName>
</protein>
<accession>A0ACC0P075</accession>
<dbReference type="EMBL" id="CM046391">
    <property type="protein sequence ID" value="KAI8558444.1"/>
    <property type="molecule type" value="Genomic_DNA"/>
</dbReference>
<name>A0ACC0P075_RHOML</name>
<comment type="caution">
    <text evidence="1">The sequence shown here is derived from an EMBL/GenBank/DDBJ whole genome shotgun (WGS) entry which is preliminary data.</text>
</comment>
<keyword evidence="2" id="KW-1185">Reference proteome</keyword>
<dbReference type="Proteomes" id="UP001062846">
    <property type="component" value="Chromosome 4"/>
</dbReference>
<evidence type="ECO:0000313" key="2">
    <source>
        <dbReference type="Proteomes" id="UP001062846"/>
    </source>
</evidence>
<organism evidence="1 2">
    <name type="scientific">Rhododendron molle</name>
    <name type="common">Chinese azalea</name>
    <name type="synonym">Azalea mollis</name>
    <dbReference type="NCBI Taxonomy" id="49168"/>
    <lineage>
        <taxon>Eukaryota</taxon>
        <taxon>Viridiplantae</taxon>
        <taxon>Streptophyta</taxon>
        <taxon>Embryophyta</taxon>
        <taxon>Tracheophyta</taxon>
        <taxon>Spermatophyta</taxon>
        <taxon>Magnoliopsida</taxon>
        <taxon>eudicotyledons</taxon>
        <taxon>Gunneridae</taxon>
        <taxon>Pentapetalae</taxon>
        <taxon>asterids</taxon>
        <taxon>Ericales</taxon>
        <taxon>Ericaceae</taxon>
        <taxon>Ericoideae</taxon>
        <taxon>Rhodoreae</taxon>
        <taxon>Rhododendron</taxon>
    </lineage>
</organism>